<protein>
    <recommendedName>
        <fullName evidence="4">DUF4386 domain-containing protein</fullName>
    </recommendedName>
</protein>
<evidence type="ECO:0000313" key="2">
    <source>
        <dbReference type="EMBL" id="GAA1750546.1"/>
    </source>
</evidence>
<feature type="transmembrane region" description="Helical" evidence="1">
    <location>
        <begin position="75"/>
        <end position="94"/>
    </location>
</feature>
<sequence length="253" mass="28006">MVMTPITPDLAEQSPLLDRQRELRLQRWCLHAGTFALIFLFLGFGGFAQFFFPPPSPGLSATEIAAVYQENPNGIRLGMLTFFTATTLWAPFVLSISRQIELVTGPRSTLPQLQVILGIGSWIFLIVPGLVLAAAAFRPDRPVEITQALHDLGWILAIMPFAPFTLQAIVLAVATFLDREGAVFPRWFGYLNILLGLSFLPGMFLIFFKDGPLAYNGLLAFWIPVVDFGIWMLAIIVVVGRSISRQQAALTAR</sequence>
<comment type="caution">
    <text evidence="2">The sequence shown here is derived from an EMBL/GenBank/DDBJ whole genome shotgun (WGS) entry which is preliminary data.</text>
</comment>
<proteinExistence type="predicted"/>
<keyword evidence="3" id="KW-1185">Reference proteome</keyword>
<gene>
    <name evidence="2" type="ORF">GCM10009710_33070</name>
</gene>
<feature type="transmembrane region" description="Helical" evidence="1">
    <location>
        <begin position="152"/>
        <end position="177"/>
    </location>
</feature>
<feature type="transmembrane region" description="Helical" evidence="1">
    <location>
        <begin position="189"/>
        <end position="208"/>
    </location>
</feature>
<feature type="transmembrane region" description="Helical" evidence="1">
    <location>
        <begin position="28"/>
        <end position="52"/>
    </location>
</feature>
<evidence type="ECO:0008006" key="4">
    <source>
        <dbReference type="Google" id="ProtNLM"/>
    </source>
</evidence>
<dbReference type="EMBL" id="BAAAME010000005">
    <property type="protein sequence ID" value="GAA1750546.1"/>
    <property type="molecule type" value="Genomic_DNA"/>
</dbReference>
<reference evidence="3" key="1">
    <citation type="journal article" date="2019" name="Int. J. Syst. Evol. Microbiol.">
        <title>The Global Catalogue of Microorganisms (GCM) 10K type strain sequencing project: providing services to taxonomists for standard genome sequencing and annotation.</title>
        <authorList>
            <consortium name="The Broad Institute Genomics Platform"/>
            <consortium name="The Broad Institute Genome Sequencing Center for Infectious Disease"/>
            <person name="Wu L."/>
            <person name="Ma J."/>
        </authorList>
    </citation>
    <scope>NUCLEOTIDE SEQUENCE [LARGE SCALE GENOMIC DNA]</scope>
    <source>
        <strain evidence="3">JCM 13518</strain>
    </source>
</reference>
<evidence type="ECO:0000256" key="1">
    <source>
        <dbReference type="SAM" id="Phobius"/>
    </source>
</evidence>
<accession>A0ABP4WD69</accession>
<feature type="transmembrane region" description="Helical" evidence="1">
    <location>
        <begin position="220"/>
        <end position="240"/>
    </location>
</feature>
<evidence type="ECO:0000313" key="3">
    <source>
        <dbReference type="Proteomes" id="UP001501057"/>
    </source>
</evidence>
<keyword evidence="1" id="KW-0472">Membrane</keyword>
<organism evidence="2 3">
    <name type="scientific">Aeromicrobium alkaliterrae</name>
    <dbReference type="NCBI Taxonomy" id="302168"/>
    <lineage>
        <taxon>Bacteria</taxon>
        <taxon>Bacillati</taxon>
        <taxon>Actinomycetota</taxon>
        <taxon>Actinomycetes</taxon>
        <taxon>Propionibacteriales</taxon>
        <taxon>Nocardioidaceae</taxon>
        <taxon>Aeromicrobium</taxon>
    </lineage>
</organism>
<name>A0ABP4WD69_9ACTN</name>
<keyword evidence="1" id="KW-0812">Transmembrane</keyword>
<dbReference type="Proteomes" id="UP001501057">
    <property type="component" value="Unassembled WGS sequence"/>
</dbReference>
<feature type="transmembrane region" description="Helical" evidence="1">
    <location>
        <begin position="115"/>
        <end position="137"/>
    </location>
</feature>
<keyword evidence="1" id="KW-1133">Transmembrane helix</keyword>